<evidence type="ECO:0000313" key="3">
    <source>
        <dbReference type="Proteomes" id="UP000438448"/>
    </source>
</evidence>
<keyword evidence="3" id="KW-1185">Reference proteome</keyword>
<feature type="transmembrane region" description="Helical" evidence="1">
    <location>
        <begin position="152"/>
        <end position="171"/>
    </location>
</feature>
<sequence length="185" mass="19810">MSFLRTFAPWIVYAVVPSHYWQWAALIAACLSLIEIFRLVRSGRGVGGMVIDLGSAAFFIALTILAFADPNTPLHPYSPAISSGVLMLVAGISLLIRIPFTLPIAKQSTPPELWSNPAFIRVNYVITGVWAASFTLGCVLLAILAHTDTPRTVVQVAAFAVPAVFTVRYTARARAAARAANPSAA</sequence>
<protein>
    <submittedName>
        <fullName evidence="2">Uncharacterized protein</fullName>
    </submittedName>
</protein>
<feature type="transmembrane region" description="Helical" evidence="1">
    <location>
        <begin position="80"/>
        <end position="102"/>
    </location>
</feature>
<dbReference type="AlphaFoldDB" id="A0A7K0D9S7"/>
<comment type="caution">
    <text evidence="2">The sequence shown here is derived from an EMBL/GenBank/DDBJ whole genome shotgun (WGS) entry which is preliminary data.</text>
</comment>
<proteinExistence type="predicted"/>
<evidence type="ECO:0000256" key="1">
    <source>
        <dbReference type="SAM" id="Phobius"/>
    </source>
</evidence>
<feature type="transmembrane region" description="Helical" evidence="1">
    <location>
        <begin position="122"/>
        <end position="146"/>
    </location>
</feature>
<feature type="transmembrane region" description="Helical" evidence="1">
    <location>
        <begin position="49"/>
        <end position="68"/>
    </location>
</feature>
<reference evidence="2 3" key="1">
    <citation type="submission" date="2019-10" db="EMBL/GenBank/DDBJ databases">
        <title>Nocardia macrotermitis sp. nov. and Nocardia aurantia sp. nov., isolated from the gut of fungus growing-termite Macrotermes natalensis.</title>
        <authorList>
            <person name="Benndorf R."/>
            <person name="Schwitalla J."/>
            <person name="Martin K."/>
            <person name="De Beer W."/>
            <person name="Kaster A.-K."/>
            <person name="Vollmers J."/>
            <person name="Poulsen M."/>
            <person name="Beemelmanns C."/>
        </authorList>
    </citation>
    <scope>NUCLEOTIDE SEQUENCE [LARGE SCALE GENOMIC DNA]</scope>
    <source>
        <strain evidence="2 3">RB20</strain>
    </source>
</reference>
<dbReference type="RefSeq" id="WP_153414220.1">
    <property type="nucleotide sequence ID" value="NZ_WEGK01000014.1"/>
</dbReference>
<feature type="transmembrane region" description="Helical" evidence="1">
    <location>
        <begin position="20"/>
        <end position="37"/>
    </location>
</feature>
<keyword evidence="1" id="KW-0472">Membrane</keyword>
<dbReference type="OrthoDB" id="3870305at2"/>
<organism evidence="2 3">
    <name type="scientific">Nocardia macrotermitis</name>
    <dbReference type="NCBI Taxonomy" id="2585198"/>
    <lineage>
        <taxon>Bacteria</taxon>
        <taxon>Bacillati</taxon>
        <taxon>Actinomycetota</taxon>
        <taxon>Actinomycetes</taxon>
        <taxon>Mycobacteriales</taxon>
        <taxon>Nocardiaceae</taxon>
        <taxon>Nocardia</taxon>
    </lineage>
</organism>
<keyword evidence="1" id="KW-0812">Transmembrane</keyword>
<name>A0A7K0D9S7_9NOCA</name>
<evidence type="ECO:0000313" key="2">
    <source>
        <dbReference type="EMBL" id="MQY22526.1"/>
    </source>
</evidence>
<dbReference type="PROSITE" id="PS51257">
    <property type="entry name" value="PROKAR_LIPOPROTEIN"/>
    <property type="match status" value="1"/>
</dbReference>
<dbReference type="EMBL" id="WEGK01000014">
    <property type="protein sequence ID" value="MQY22526.1"/>
    <property type="molecule type" value="Genomic_DNA"/>
</dbReference>
<dbReference type="Proteomes" id="UP000438448">
    <property type="component" value="Unassembled WGS sequence"/>
</dbReference>
<keyword evidence="1" id="KW-1133">Transmembrane helix</keyword>
<accession>A0A7K0D9S7</accession>
<gene>
    <name evidence="2" type="ORF">NRB20_56440</name>
</gene>